<evidence type="ECO:0000256" key="9">
    <source>
        <dbReference type="SAM" id="MobiDB-lite"/>
    </source>
</evidence>
<evidence type="ECO:0000256" key="2">
    <source>
        <dbReference type="ARBA" id="ARBA00005814"/>
    </source>
</evidence>
<feature type="transmembrane region" description="Helical" evidence="10">
    <location>
        <begin position="597"/>
        <end position="619"/>
    </location>
</feature>
<dbReference type="Pfam" id="PF00005">
    <property type="entry name" value="ABC_tran"/>
    <property type="match status" value="1"/>
</dbReference>
<dbReference type="InterPro" id="IPR043926">
    <property type="entry name" value="ABCG_dom"/>
</dbReference>
<evidence type="ECO:0000313" key="13">
    <source>
        <dbReference type="Proteomes" id="UP001386955"/>
    </source>
</evidence>
<dbReference type="PROSITE" id="PS50893">
    <property type="entry name" value="ABC_TRANSPORTER_2"/>
    <property type="match status" value="1"/>
</dbReference>
<accession>A0AAN9XGJ4</accession>
<organism evidence="12 13">
    <name type="scientific">Psophocarpus tetragonolobus</name>
    <name type="common">Winged bean</name>
    <name type="synonym">Dolichos tetragonolobus</name>
    <dbReference type="NCBI Taxonomy" id="3891"/>
    <lineage>
        <taxon>Eukaryota</taxon>
        <taxon>Viridiplantae</taxon>
        <taxon>Streptophyta</taxon>
        <taxon>Embryophyta</taxon>
        <taxon>Tracheophyta</taxon>
        <taxon>Spermatophyta</taxon>
        <taxon>Magnoliopsida</taxon>
        <taxon>eudicotyledons</taxon>
        <taxon>Gunneridae</taxon>
        <taxon>Pentapetalae</taxon>
        <taxon>rosids</taxon>
        <taxon>fabids</taxon>
        <taxon>Fabales</taxon>
        <taxon>Fabaceae</taxon>
        <taxon>Papilionoideae</taxon>
        <taxon>50 kb inversion clade</taxon>
        <taxon>NPAAA clade</taxon>
        <taxon>indigoferoid/millettioid clade</taxon>
        <taxon>Phaseoleae</taxon>
        <taxon>Psophocarpus</taxon>
    </lineage>
</organism>
<dbReference type="PROSITE" id="PS00211">
    <property type="entry name" value="ABC_TRANSPORTER_1"/>
    <property type="match status" value="1"/>
</dbReference>
<feature type="transmembrane region" description="Helical" evidence="10">
    <location>
        <begin position="671"/>
        <end position="698"/>
    </location>
</feature>
<dbReference type="AlphaFoldDB" id="A0AAN9XGJ4"/>
<dbReference type="Pfam" id="PF19055">
    <property type="entry name" value="ABC2_membrane_7"/>
    <property type="match status" value="1"/>
</dbReference>
<dbReference type="InterPro" id="IPR050352">
    <property type="entry name" value="ABCG_transporters"/>
</dbReference>
<dbReference type="InterPro" id="IPR027417">
    <property type="entry name" value="P-loop_NTPase"/>
</dbReference>
<dbReference type="GO" id="GO:0140359">
    <property type="term" value="F:ABC-type transporter activity"/>
    <property type="evidence" value="ECO:0007669"/>
    <property type="project" value="InterPro"/>
</dbReference>
<protein>
    <recommendedName>
        <fullName evidence="11">ABC transporter domain-containing protein</fullName>
    </recommendedName>
</protein>
<gene>
    <name evidence="12" type="ORF">VNO78_19835</name>
</gene>
<keyword evidence="13" id="KW-1185">Reference proteome</keyword>
<dbReference type="PANTHER" id="PTHR48041">
    <property type="entry name" value="ABC TRANSPORTER G FAMILY MEMBER 28"/>
    <property type="match status" value="1"/>
</dbReference>
<evidence type="ECO:0000256" key="4">
    <source>
        <dbReference type="ARBA" id="ARBA00022692"/>
    </source>
</evidence>
<keyword evidence="7 10" id="KW-1133">Transmembrane helix</keyword>
<proteinExistence type="inferred from homology"/>
<dbReference type="Gene3D" id="3.40.50.300">
    <property type="entry name" value="P-loop containing nucleotide triphosphate hydrolases"/>
    <property type="match status" value="1"/>
</dbReference>
<keyword evidence="6" id="KW-0067">ATP-binding</keyword>
<evidence type="ECO:0000256" key="6">
    <source>
        <dbReference type="ARBA" id="ARBA00022840"/>
    </source>
</evidence>
<feature type="domain" description="ABC transporter" evidence="11">
    <location>
        <begin position="206"/>
        <end position="463"/>
    </location>
</feature>
<dbReference type="FunFam" id="3.40.50.300:FF:000337">
    <property type="entry name" value="ABC transporter G family member 22"/>
    <property type="match status" value="1"/>
</dbReference>
<dbReference type="Pfam" id="PF01061">
    <property type="entry name" value="ABC2_membrane"/>
    <property type="match status" value="1"/>
</dbReference>
<dbReference type="GO" id="GO:0005524">
    <property type="term" value="F:ATP binding"/>
    <property type="evidence" value="ECO:0007669"/>
    <property type="project" value="UniProtKB-KW"/>
</dbReference>
<feature type="transmembrane region" description="Helical" evidence="10">
    <location>
        <begin position="788"/>
        <end position="806"/>
    </location>
</feature>
<sequence length="812" mass="90223">MQYRYIHPSINNTFPVGKPTNYKTITSLNRTTVVTATPTQLQQVVVSLPKTIYCVIIQSHPCVLPVSSSLYTPVLSCDSLYLALLSSPSSSSHTHIRVTSTILATLLFHCYFLNCSDYTQYLSRSPTSEMMPPEQETTIAPNIPVITNRSETSSVHHESEGSNTNKIKPSLELDDDNAIPVRHQTQPTTPPPRFSVLHQPLRPITLKFEDVSYSISVEREKKKGCRVLRKESKLRRKVLSGVSGIAKPGELTAMLGPSGSGKTTLLTALAGRLRGKVSGSITYNGQSDGSMVKGRVGFVPQDDVLYPHLTVLETLSYAALLRLPKSLSGEEKKELAETVIAELGLSRCRNSPVGGCMALFRGISGGERKRVSIGQEMLVNPSLLFLDEPTSGLDSTTAQLIVSVLRGLARSGRTVLTTIHQPSSRLYRMFDKLLVLSDGCPIYSGPAPRVMDYLRSIGCVPAFNFVNPADFLLDLANGIVADVKHDDPIEHHEDQASVKQSLISSFKKNLYPALKEDIHQNNSDPQAFISGTPRRSDNQWTASWWEQFRVLLKRGLQERRHESFSGLRIFQVLSVSMLSGLLWWHSDPAHVQDQVGLLFFFSIFWGFFPLFNSIFAFPLERPMLIKERSSGMYQLSSYYVARMVGDLPMELVLPTIFVTISYWMGGLKPSLVTFVLTLLIMLFNVLVSQGIGLALGAILMDVKQATTLASVTMLVFLLAGGYYIQQMPAFIAWLKYISFSHYCYKLLVGVQYSINEVYECGPGLHCRVRDFPAIKCLGLDDNNMWGDVAALTVMLIGYRVVAYLALRMGQPH</sequence>
<dbReference type="InterPro" id="IPR003439">
    <property type="entry name" value="ABC_transporter-like_ATP-bd"/>
</dbReference>
<evidence type="ECO:0000256" key="5">
    <source>
        <dbReference type="ARBA" id="ARBA00022741"/>
    </source>
</evidence>
<dbReference type="InterPro" id="IPR013525">
    <property type="entry name" value="ABC2_TM"/>
</dbReference>
<dbReference type="GO" id="GO:0005886">
    <property type="term" value="C:plasma membrane"/>
    <property type="evidence" value="ECO:0007669"/>
    <property type="project" value="TreeGrafter"/>
</dbReference>
<dbReference type="InterPro" id="IPR017871">
    <property type="entry name" value="ABC_transporter-like_CS"/>
</dbReference>
<feature type="transmembrane region" description="Helical" evidence="10">
    <location>
        <begin position="705"/>
        <end position="724"/>
    </location>
</feature>
<dbReference type="Proteomes" id="UP001386955">
    <property type="component" value="Unassembled WGS sequence"/>
</dbReference>
<keyword evidence="5" id="KW-0547">Nucleotide-binding</keyword>
<dbReference type="SMART" id="SM00382">
    <property type="entry name" value="AAA"/>
    <property type="match status" value="1"/>
</dbReference>
<comment type="similarity">
    <text evidence="2">Belongs to the ABC transporter superfamily. ABCG family. Eye pigment precursor importer (TC 3.A.1.204) subfamily.</text>
</comment>
<evidence type="ECO:0000259" key="11">
    <source>
        <dbReference type="PROSITE" id="PS50893"/>
    </source>
</evidence>
<evidence type="ECO:0000256" key="7">
    <source>
        <dbReference type="ARBA" id="ARBA00022989"/>
    </source>
</evidence>
<evidence type="ECO:0000256" key="8">
    <source>
        <dbReference type="ARBA" id="ARBA00023136"/>
    </source>
</evidence>
<dbReference type="SUPFAM" id="SSF52540">
    <property type="entry name" value="P-loop containing nucleoside triphosphate hydrolases"/>
    <property type="match status" value="1"/>
</dbReference>
<reference evidence="12 13" key="1">
    <citation type="submission" date="2024-01" db="EMBL/GenBank/DDBJ databases">
        <title>The genomes of 5 underutilized Papilionoideae crops provide insights into root nodulation and disease resistanc.</title>
        <authorList>
            <person name="Jiang F."/>
        </authorList>
    </citation>
    <scope>NUCLEOTIDE SEQUENCE [LARGE SCALE GENOMIC DNA]</scope>
    <source>
        <strain evidence="12">DUOXIRENSHENG_FW03</strain>
        <tissue evidence="12">Leaves</tissue>
    </source>
</reference>
<keyword evidence="3" id="KW-0813">Transport</keyword>
<evidence type="ECO:0000256" key="10">
    <source>
        <dbReference type="SAM" id="Phobius"/>
    </source>
</evidence>
<dbReference type="CDD" id="cd03213">
    <property type="entry name" value="ABCG_EPDR"/>
    <property type="match status" value="1"/>
</dbReference>
<evidence type="ECO:0000256" key="3">
    <source>
        <dbReference type="ARBA" id="ARBA00022448"/>
    </source>
</evidence>
<keyword evidence="8 10" id="KW-0472">Membrane</keyword>
<name>A0AAN9XGJ4_PSOTE</name>
<dbReference type="PANTHER" id="PTHR48041:SF24">
    <property type="entry name" value="ABC TRANSPORTER G FAMILY MEMBER 21"/>
    <property type="match status" value="1"/>
</dbReference>
<evidence type="ECO:0000256" key="1">
    <source>
        <dbReference type="ARBA" id="ARBA00004141"/>
    </source>
</evidence>
<feature type="region of interest" description="Disordered" evidence="9">
    <location>
        <begin position="150"/>
        <end position="172"/>
    </location>
</feature>
<dbReference type="GO" id="GO:0016887">
    <property type="term" value="F:ATP hydrolysis activity"/>
    <property type="evidence" value="ECO:0007669"/>
    <property type="project" value="InterPro"/>
</dbReference>
<dbReference type="EMBL" id="JAYMYS010000005">
    <property type="protein sequence ID" value="KAK7391419.1"/>
    <property type="molecule type" value="Genomic_DNA"/>
</dbReference>
<evidence type="ECO:0000313" key="12">
    <source>
        <dbReference type="EMBL" id="KAK7391419.1"/>
    </source>
</evidence>
<comment type="caution">
    <text evidence="12">The sequence shown here is derived from an EMBL/GenBank/DDBJ whole genome shotgun (WGS) entry which is preliminary data.</text>
</comment>
<keyword evidence="4 10" id="KW-0812">Transmembrane</keyword>
<dbReference type="InterPro" id="IPR003593">
    <property type="entry name" value="AAA+_ATPase"/>
</dbReference>
<comment type="subcellular location">
    <subcellularLocation>
        <location evidence="1">Membrane</location>
        <topology evidence="1">Multi-pass membrane protein</topology>
    </subcellularLocation>
</comment>
<feature type="transmembrane region" description="Helical" evidence="10">
    <location>
        <begin position="639"/>
        <end position="665"/>
    </location>
</feature>